<gene>
    <name evidence="1" type="ORF">DVH24_008048</name>
</gene>
<comment type="caution">
    <text evidence="1">The sequence shown here is derived from an EMBL/GenBank/DDBJ whole genome shotgun (WGS) entry which is preliminary data.</text>
</comment>
<proteinExistence type="predicted"/>
<evidence type="ECO:0000313" key="1">
    <source>
        <dbReference type="EMBL" id="RXH95548.1"/>
    </source>
</evidence>
<dbReference type="PANTHER" id="PTHR47723">
    <property type="entry name" value="OS05G0353850 PROTEIN"/>
    <property type="match status" value="1"/>
</dbReference>
<dbReference type="EMBL" id="RDQH01000332">
    <property type="protein sequence ID" value="RXH95548.1"/>
    <property type="molecule type" value="Genomic_DNA"/>
</dbReference>
<keyword evidence="2" id="KW-1185">Reference proteome</keyword>
<name>A0A498JIJ1_MALDO</name>
<dbReference type="InterPro" id="IPR053151">
    <property type="entry name" value="RNase_H-like"/>
</dbReference>
<dbReference type="AlphaFoldDB" id="A0A498JIJ1"/>
<accession>A0A498JIJ1</accession>
<dbReference type="Proteomes" id="UP000290289">
    <property type="component" value="Chromosome 6"/>
</dbReference>
<dbReference type="CDD" id="cd06222">
    <property type="entry name" value="RNase_H_like"/>
    <property type="match status" value="1"/>
</dbReference>
<organism evidence="1 2">
    <name type="scientific">Malus domestica</name>
    <name type="common">Apple</name>
    <name type="synonym">Pyrus malus</name>
    <dbReference type="NCBI Taxonomy" id="3750"/>
    <lineage>
        <taxon>Eukaryota</taxon>
        <taxon>Viridiplantae</taxon>
        <taxon>Streptophyta</taxon>
        <taxon>Embryophyta</taxon>
        <taxon>Tracheophyta</taxon>
        <taxon>Spermatophyta</taxon>
        <taxon>Magnoliopsida</taxon>
        <taxon>eudicotyledons</taxon>
        <taxon>Gunneridae</taxon>
        <taxon>Pentapetalae</taxon>
        <taxon>rosids</taxon>
        <taxon>fabids</taxon>
        <taxon>Rosales</taxon>
        <taxon>Rosaceae</taxon>
        <taxon>Amygdaloideae</taxon>
        <taxon>Maleae</taxon>
        <taxon>Malus</taxon>
    </lineage>
</organism>
<reference evidence="1 2" key="1">
    <citation type="submission" date="2018-10" db="EMBL/GenBank/DDBJ databases">
        <title>A high-quality apple genome assembly.</title>
        <authorList>
            <person name="Hu J."/>
        </authorList>
    </citation>
    <scope>NUCLEOTIDE SEQUENCE [LARGE SCALE GENOMIC DNA]</scope>
    <source>
        <strain evidence="2">cv. HFTH1</strain>
        <tissue evidence="1">Young leaf</tissue>
    </source>
</reference>
<protein>
    <recommendedName>
        <fullName evidence="3">RNase H type-1 domain-containing protein</fullName>
    </recommendedName>
</protein>
<evidence type="ECO:0000313" key="2">
    <source>
        <dbReference type="Proteomes" id="UP000290289"/>
    </source>
</evidence>
<dbReference type="InterPro" id="IPR044730">
    <property type="entry name" value="RNase_H-like_dom_plant"/>
</dbReference>
<dbReference type="PANTHER" id="PTHR47723:SF19">
    <property type="entry name" value="POLYNUCLEOTIDYL TRANSFERASE, RIBONUCLEASE H-LIKE SUPERFAMILY PROTEIN"/>
    <property type="match status" value="1"/>
</dbReference>
<sequence length="145" mass="15946">MTLSISPLPFLRQHDTLPFHQNGFAPPSDKLKINIDGAWIMANNLGGFGGIVRDEMRCFLVAKCGHFVNVFSLLQAARQIEKVRFGRCLGDCGGLKDPSTNLSPVGQVVEDIKALLFLITEASFTHTRRQTNGVIHRLARIGVTS</sequence>
<evidence type="ECO:0008006" key="3">
    <source>
        <dbReference type="Google" id="ProtNLM"/>
    </source>
</evidence>